<dbReference type="Gene3D" id="3.40.50.300">
    <property type="entry name" value="P-loop containing nucleotide triphosphate hydrolases"/>
    <property type="match status" value="1"/>
</dbReference>
<dbReference type="SUPFAM" id="SSF52540">
    <property type="entry name" value="P-loop containing nucleoside triphosphate hydrolases"/>
    <property type="match status" value="1"/>
</dbReference>
<evidence type="ECO:0000256" key="2">
    <source>
        <dbReference type="ARBA" id="ARBA00022737"/>
    </source>
</evidence>
<sequence length="1706" mass="193463">MDDKTVDLIFAGSLESLPPVSSKIVRIFTSSTFTDTTMERNTLMAQCYPKLKDFCREKHGLEFQVVDMRWGVRDEATDDHMTTELCMREIKNCQRLSMGPNFVVFLGQKYGYRPIPTYIVSSELQMLRDELAAGGTDPTLLDTWYRKDTNAVPPVSVLQPISSILVNFNNKRIPKLQQHDQAVWWDTLGKMQKLLRKAALSLFTNEKISKDIMHNYFMSVTEREVINGILDVKNTKNHCLAYVRIINNINLQNLKKASLFLDIINRSLDSEAAKLLANLRDERLTAKIETSNYQKYTVEWIGREGLDTETHEEYLNDFITHFYKNITKLVDRAMRKEDSSPQGQIVTEILQHLHACNNCVKVFYGREEELERIKEYMKGECEKPLILYGEGGCGKTSLLAMAAGLSSSGWFKGSKPINIIRFLGTTPDSSALTPTLISICQQVSYNLMLPFEDIPDDLVPLTAHFKHLLASASEKQPLLVFLDSVDQLTGTQDANKVSWIPTRLPPYCKVVISCASEADNPEVSKEYHVLRRMIDVDENFIEVRALGEELATQVIRMWMKEDKRDLTNYQWRLVSNAIDKCSLPIFIKLVFAEICRWRSYTKPQDTHLASTVMDSIMMLFERIEKQHGRILVFHALAYITAAKSGLSESELEDLISLDDKVLDDVYQYHLPPVRRIPPLLWTRIRNDLPNYLSEREADGVSVMNWYHRQFRDAAKERYFKNMNMATYFHSSIADYFLGIWGGGNPKPFKYTEIQRHRFNLTDKEGSADRKVPVQPLLFHTKEGKVSRYNLRKFGELPFHLVRCRRFTDLYENVLFNYQWLHAKLSSCPLQAVLSDFEDASNHIDDRDASRGEIRMLRRELMLIADALRLGGAILSVYPDMLAPQLIGRLLPEIDSNPNIKMLLKACDEEGPQHCALLPLYHCLHTPGGPLKYSLEGHQFAVFDFKLTSDYRYIVSISNRFITWDLSTSDMTRDVNPGIEGIMLRVYLSPDNRFAAAFTNNNQTVLLNTLTSEFIIIDNPLPDEESVAGLCLLNAHLFVHGTGSWFSYDMRGQLQYRYTSPEDPVQWPLLSIHYASLDEYFLLFWSGDLDDLRVLMRTKRPNEELEPLHFHSAMVLTEDERTLYCCPDKGSYSVSKYTAPDGSKMWERDMTLESPYNDKVEALLQLKLDKAKGYLLGTTANGFAVWDIGEDATSRYLALPHGIRNISTRVLKSNSFMVSAKGEYAVAGVRKNLYVWKLNGCELIKVLDAHFGRIISLEPLTIGNWNSVITSSIDRSVKVWNINNIFEQVHVIDRHELQIDSISISQASGIGVTVTRSCVGVWDLKIGHLIAQLADSPLGAIVTHAVITPDGKYIVSAESGNLLVWNRLTEQVIFKEEQPGIKQLLFLEEGSKVLAMSKPDILAGQDPPPRIVCTGIVRTVPDGVREYSFEYPVRVTAGLGFKAVVVTSDGQYVACLAADKGHHRESVHLINAKTGQTTSKIPLKFSGLKEANSLVAMPNKATHLGLVDSDRVCLLDIKTKRLVRTVPKWNGICTKDGKYGLNAPTRGGLDLVELKKGTTVRTLIPRVAEGVFSVMSMFNKTDEYVLYYHSGRKTLRVFRTSDGRMLANFRVQAEVVGVETSEDGRTVVLGTVDGSMTVLAIADPDKQDIQRFLADLPSRDEQWKKKIEKVRAGKKFRAAGSIVQVCMKLYDSVVGSEGRKEDQDVDN</sequence>
<evidence type="ECO:0000259" key="4">
    <source>
        <dbReference type="Pfam" id="PF13271"/>
    </source>
</evidence>
<comment type="caution">
    <text evidence="7">The sequence shown here is derived from an EMBL/GenBank/DDBJ whole genome shotgun (WGS) entry which is preliminary data.</text>
</comment>
<dbReference type="FunFam" id="1.25.40.370:FF:000003">
    <property type="entry name" value="Leucine-rich repeat and WD repeat-containing protein"/>
    <property type="match status" value="1"/>
</dbReference>
<dbReference type="InterPro" id="IPR036322">
    <property type="entry name" value="WD40_repeat_dom_sf"/>
</dbReference>
<keyword evidence="2" id="KW-0677">Repeat</keyword>
<dbReference type="InterPro" id="IPR001680">
    <property type="entry name" value="WD40_rpt"/>
</dbReference>
<dbReference type="InterPro" id="IPR027417">
    <property type="entry name" value="P-loop_NTPase"/>
</dbReference>
<dbReference type="Proteomes" id="UP001558652">
    <property type="component" value="Unassembled WGS sequence"/>
</dbReference>
<dbReference type="EMBL" id="JBFDAA010000002">
    <property type="protein sequence ID" value="KAL1139826.1"/>
    <property type="molecule type" value="Genomic_DNA"/>
</dbReference>
<organism evidence="7 8">
    <name type="scientific">Ranatra chinensis</name>
    <dbReference type="NCBI Taxonomy" id="642074"/>
    <lineage>
        <taxon>Eukaryota</taxon>
        <taxon>Metazoa</taxon>
        <taxon>Ecdysozoa</taxon>
        <taxon>Arthropoda</taxon>
        <taxon>Hexapoda</taxon>
        <taxon>Insecta</taxon>
        <taxon>Pterygota</taxon>
        <taxon>Neoptera</taxon>
        <taxon>Paraneoptera</taxon>
        <taxon>Hemiptera</taxon>
        <taxon>Heteroptera</taxon>
        <taxon>Panheteroptera</taxon>
        <taxon>Nepomorpha</taxon>
        <taxon>Nepidae</taxon>
        <taxon>Ranatrinae</taxon>
        <taxon>Ranatra</taxon>
    </lineage>
</organism>
<protein>
    <recommendedName>
        <fullName evidence="9">NACHT and WD repeat domain-containing protein 2</fullName>
    </recommendedName>
</protein>
<dbReference type="Pfam" id="PF00400">
    <property type="entry name" value="WD40"/>
    <property type="match status" value="1"/>
</dbReference>
<evidence type="ECO:0000313" key="8">
    <source>
        <dbReference type="Proteomes" id="UP001558652"/>
    </source>
</evidence>
<dbReference type="InterPro" id="IPR056534">
    <property type="entry name" value="Beta-prop_NWD2_C"/>
</dbReference>
<dbReference type="Pfam" id="PF23586">
    <property type="entry name" value="Beta-prop_NWD2_C"/>
    <property type="match status" value="1"/>
</dbReference>
<dbReference type="Gene3D" id="2.130.10.10">
    <property type="entry name" value="YVTN repeat-like/Quinoprotein amine dehydrogenase"/>
    <property type="match status" value="2"/>
</dbReference>
<dbReference type="InterPro" id="IPR057588">
    <property type="entry name" value="NWD1/2-like_WH"/>
</dbReference>
<keyword evidence="1" id="KW-0853">WD repeat</keyword>
<dbReference type="InterPro" id="IPR015943">
    <property type="entry name" value="WD40/YVTN_repeat-like_dom_sf"/>
</dbReference>
<evidence type="ECO:0008006" key="9">
    <source>
        <dbReference type="Google" id="ProtNLM"/>
    </source>
</evidence>
<dbReference type="InterPro" id="IPR041664">
    <property type="entry name" value="AAA_16"/>
</dbReference>
<dbReference type="PANTHER" id="PTHR19871:SF14">
    <property type="entry name" value="DUF4062 DOMAIN-CONTAINING PROTEIN"/>
    <property type="match status" value="1"/>
</dbReference>
<dbReference type="Pfam" id="PF13191">
    <property type="entry name" value="AAA_16"/>
    <property type="match status" value="1"/>
</dbReference>
<name>A0ABD0YV60_9HEMI</name>
<feature type="domain" description="DUF4062" evidence="4">
    <location>
        <begin position="26"/>
        <end position="113"/>
    </location>
</feature>
<dbReference type="SUPFAM" id="SSF50998">
    <property type="entry name" value="Quinoprotein alcohol dehydrogenase-like"/>
    <property type="match status" value="1"/>
</dbReference>
<dbReference type="Pfam" id="PF13271">
    <property type="entry name" value="DUF4062"/>
    <property type="match status" value="1"/>
</dbReference>
<dbReference type="SUPFAM" id="SSF50978">
    <property type="entry name" value="WD40 repeat-like"/>
    <property type="match status" value="1"/>
</dbReference>
<keyword evidence="8" id="KW-1185">Reference proteome</keyword>
<gene>
    <name evidence="7" type="ORF">AAG570_006803</name>
</gene>
<evidence type="ECO:0000259" key="6">
    <source>
        <dbReference type="Pfam" id="PF25469"/>
    </source>
</evidence>
<evidence type="ECO:0000256" key="1">
    <source>
        <dbReference type="ARBA" id="ARBA00022574"/>
    </source>
</evidence>
<feature type="domain" description="NWD1/2-like winged helix-turn-helix" evidence="6">
    <location>
        <begin position="610"/>
        <end position="722"/>
    </location>
</feature>
<reference evidence="7 8" key="1">
    <citation type="submission" date="2024-07" db="EMBL/GenBank/DDBJ databases">
        <title>Chromosome-level genome assembly of the water stick insect Ranatra chinensis (Heteroptera: Nepidae).</title>
        <authorList>
            <person name="Liu X."/>
        </authorList>
    </citation>
    <scope>NUCLEOTIDE SEQUENCE [LARGE SCALE GENOMIC DNA]</scope>
    <source>
        <strain evidence="7">Cailab_2021Rc</strain>
        <tissue evidence="7">Muscle</tissue>
    </source>
</reference>
<evidence type="ECO:0000259" key="3">
    <source>
        <dbReference type="Pfam" id="PF13191"/>
    </source>
</evidence>
<dbReference type="SMART" id="SM00320">
    <property type="entry name" value="WD40"/>
    <property type="match status" value="5"/>
</dbReference>
<accession>A0ABD0YV60</accession>
<proteinExistence type="predicted"/>
<feature type="domain" description="NWD2 C-terminal beta-propeller" evidence="5">
    <location>
        <begin position="1288"/>
        <end position="1640"/>
    </location>
</feature>
<evidence type="ECO:0000313" key="7">
    <source>
        <dbReference type="EMBL" id="KAL1139826.1"/>
    </source>
</evidence>
<dbReference type="InterPro" id="IPR052752">
    <property type="entry name" value="NACHT-WD_repeat"/>
</dbReference>
<dbReference type="InterPro" id="IPR025139">
    <property type="entry name" value="DUF4062"/>
</dbReference>
<feature type="domain" description="Orc1-like AAA ATPase" evidence="3">
    <location>
        <begin position="363"/>
        <end position="488"/>
    </location>
</feature>
<dbReference type="Gene3D" id="1.25.40.370">
    <property type="match status" value="1"/>
</dbReference>
<dbReference type="Pfam" id="PF25469">
    <property type="entry name" value="WHD_NWD1"/>
    <property type="match status" value="1"/>
</dbReference>
<dbReference type="PANTHER" id="PTHR19871">
    <property type="entry name" value="BETA TRANSDUCIN-RELATED PROTEIN"/>
    <property type="match status" value="1"/>
</dbReference>
<evidence type="ECO:0000259" key="5">
    <source>
        <dbReference type="Pfam" id="PF23586"/>
    </source>
</evidence>
<dbReference type="InterPro" id="IPR011047">
    <property type="entry name" value="Quinoprotein_ADH-like_sf"/>
</dbReference>